<dbReference type="PANTHER" id="PTHR11669:SF8">
    <property type="entry name" value="DNA POLYMERASE III SUBUNIT DELTA"/>
    <property type="match status" value="1"/>
</dbReference>
<evidence type="ECO:0000313" key="2">
    <source>
        <dbReference type="Proteomes" id="UP000552700"/>
    </source>
</evidence>
<name>A0A841J1P5_9SPHN</name>
<dbReference type="SUPFAM" id="SSF52540">
    <property type="entry name" value="P-loop containing nucleoside triphosphate hydrolases"/>
    <property type="match status" value="1"/>
</dbReference>
<protein>
    <submittedName>
        <fullName evidence="1">DNA polymerase-3 subunit delta</fullName>
        <ecNumber evidence="1">2.7.7.7</ecNumber>
    </submittedName>
</protein>
<dbReference type="PANTHER" id="PTHR11669">
    <property type="entry name" value="REPLICATION FACTOR C / DNA POLYMERASE III GAMMA-TAU SUBUNIT"/>
    <property type="match status" value="1"/>
</dbReference>
<evidence type="ECO:0000313" key="1">
    <source>
        <dbReference type="EMBL" id="MBB6122575.1"/>
    </source>
</evidence>
<dbReference type="Pfam" id="PF13177">
    <property type="entry name" value="DNA_pol3_delta2"/>
    <property type="match status" value="1"/>
</dbReference>
<dbReference type="EC" id="2.7.7.7" evidence="1"/>
<dbReference type="GO" id="GO:0003887">
    <property type="term" value="F:DNA-directed DNA polymerase activity"/>
    <property type="evidence" value="ECO:0007669"/>
    <property type="project" value="UniProtKB-EC"/>
</dbReference>
<gene>
    <name evidence="1" type="ORF">FHS92_000282</name>
</gene>
<sequence>MTSFSRILGHDLQRAELLDAAASGRMHHGWILAGSEGIGKASVARSIALSLLAGEAGEVPDHHPAAHLFTAGTHPDYAELSRVEKDNGDLARNISVDQVRGLHRLLESAPSIASRRVILIDSADDLERGAANALLKSLEEPPQGVVFLLVSHAPSRLLPTIRSRCRMLRFSALDESTMRRALADARPDLPDHELAGLIEIGNGSPGRALGFAGLGIAEMNAALARIAATGDPDNAERLTLAQSLALKSARLRFVAFLEHAPAFIAAQARARHGDALATSLAAWDEARRLAGGAILLSLDPATVVFELCSQVASLARQTAEV</sequence>
<comment type="caution">
    <text evidence="1">The sequence shown here is derived from an EMBL/GenBank/DDBJ whole genome shotgun (WGS) entry which is preliminary data.</text>
</comment>
<dbReference type="EMBL" id="JACIJP010000001">
    <property type="protein sequence ID" value="MBB6122575.1"/>
    <property type="molecule type" value="Genomic_DNA"/>
</dbReference>
<organism evidence="1 2">
    <name type="scientific">Sphingobium subterraneum</name>
    <dbReference type="NCBI Taxonomy" id="627688"/>
    <lineage>
        <taxon>Bacteria</taxon>
        <taxon>Pseudomonadati</taxon>
        <taxon>Pseudomonadota</taxon>
        <taxon>Alphaproteobacteria</taxon>
        <taxon>Sphingomonadales</taxon>
        <taxon>Sphingomonadaceae</taxon>
        <taxon>Sphingobium</taxon>
    </lineage>
</organism>
<dbReference type="InterPro" id="IPR027417">
    <property type="entry name" value="P-loop_NTPase"/>
</dbReference>
<keyword evidence="1" id="KW-0548">Nucleotidyltransferase</keyword>
<dbReference type="Proteomes" id="UP000552700">
    <property type="component" value="Unassembled WGS sequence"/>
</dbReference>
<dbReference type="RefSeq" id="WP_184076836.1">
    <property type="nucleotide sequence ID" value="NZ_JACIJP010000001.1"/>
</dbReference>
<reference evidence="1 2" key="1">
    <citation type="submission" date="2020-08" db="EMBL/GenBank/DDBJ databases">
        <title>Genomic Encyclopedia of Type Strains, Phase IV (KMG-IV): sequencing the most valuable type-strain genomes for metagenomic binning, comparative biology and taxonomic classification.</title>
        <authorList>
            <person name="Goeker M."/>
        </authorList>
    </citation>
    <scope>NUCLEOTIDE SEQUENCE [LARGE SCALE GENOMIC DNA]</scope>
    <source>
        <strain evidence="1 2">DSM 102255</strain>
    </source>
</reference>
<dbReference type="GO" id="GO:0009360">
    <property type="term" value="C:DNA polymerase III complex"/>
    <property type="evidence" value="ECO:0007669"/>
    <property type="project" value="TreeGrafter"/>
</dbReference>
<accession>A0A841J1P5</accession>
<dbReference type="InterPro" id="IPR050238">
    <property type="entry name" value="DNA_Rep/Repair_Clamp_Loader"/>
</dbReference>
<dbReference type="AlphaFoldDB" id="A0A841J1P5"/>
<keyword evidence="2" id="KW-1185">Reference proteome</keyword>
<keyword evidence="1" id="KW-0808">Transferase</keyword>
<dbReference type="GO" id="GO:0006261">
    <property type="term" value="P:DNA-templated DNA replication"/>
    <property type="evidence" value="ECO:0007669"/>
    <property type="project" value="TreeGrafter"/>
</dbReference>
<proteinExistence type="predicted"/>
<dbReference type="Gene3D" id="3.40.50.300">
    <property type="entry name" value="P-loop containing nucleotide triphosphate hydrolases"/>
    <property type="match status" value="1"/>
</dbReference>